<keyword evidence="3" id="KW-1185">Reference proteome</keyword>
<dbReference type="InterPro" id="IPR043781">
    <property type="entry name" value="DUF5723"/>
</dbReference>
<evidence type="ECO:0000259" key="1">
    <source>
        <dbReference type="Pfam" id="PF18990"/>
    </source>
</evidence>
<gene>
    <name evidence="2" type="ORF">HNP98_002927</name>
</gene>
<name>A0ABX2FTB7_9BACT</name>
<proteinExistence type="predicted"/>
<dbReference type="EMBL" id="JABSNP010000014">
    <property type="protein sequence ID" value="NRT20088.1"/>
    <property type="molecule type" value="Genomic_DNA"/>
</dbReference>
<evidence type="ECO:0000313" key="2">
    <source>
        <dbReference type="EMBL" id="NRT20088.1"/>
    </source>
</evidence>
<reference evidence="2 3" key="1">
    <citation type="submission" date="2020-05" db="EMBL/GenBank/DDBJ databases">
        <title>Genomic Encyclopedia of Type Strains, Phase IV (KMG-V): Genome sequencing to study the core and pangenomes of soil and plant-associated prokaryotes.</title>
        <authorList>
            <person name="Whitman W."/>
        </authorList>
    </citation>
    <scope>NUCLEOTIDE SEQUENCE [LARGE SCALE GENOMIC DNA]</scope>
    <source>
        <strain evidence="2 3">9A</strain>
    </source>
</reference>
<comment type="caution">
    <text evidence="2">The sequence shown here is derived from an EMBL/GenBank/DDBJ whole genome shotgun (WGS) entry which is preliminary data.</text>
</comment>
<dbReference type="Proteomes" id="UP000779507">
    <property type="component" value="Unassembled WGS sequence"/>
</dbReference>
<evidence type="ECO:0000313" key="3">
    <source>
        <dbReference type="Proteomes" id="UP000779507"/>
    </source>
</evidence>
<dbReference type="RefSeq" id="WP_173810822.1">
    <property type="nucleotide sequence ID" value="NZ_JABSNP010000014.1"/>
</dbReference>
<sequence length="490" mass="53774">MKRILRPLIYIYGLLMLQPNRVRAQQQFDGAHSNYAGIGGVLWNPATVADNRYAIQLQIADFDAHGTNSAYAYTGPWSYLHPGADFNIQGTNATALASNQPRIFSVGFQLRGPGLLVRLGPKSGIALSTRVRTAFQGNDVSASLLQNSIEGFRTVSAWHNSSFNLNYNTVTERSLTYGKVLVDTGPHFLKVGLTGKWLIGLGAAYAQGNNIDYETSPSAYAGGNGILFLHQLQGAYGYSYPEETPRLDLQTARRLLLGQNATGSGWGGDVGFVYEYRPRRTVGGAPVNKELSANDTHRTYLYRLGVSVTDIGAITYRNNTVAVNNISLTDAAVQPPSYIGIDLSNYETRIPQIFQSAGTPLENHFTTGLPTALNVDFDYHFSRYLYLNASASQGLRIRYAIGTRTFSWLSVAPRLETRRFELAFPLSMTNNYRQFAAGAMLRLGPLVVGSNNLVALWSGANAYGANVYGQVSLLQILASKQRKRTARFPH</sequence>
<feature type="domain" description="DUF5723" evidence="1">
    <location>
        <begin position="45"/>
        <end position="450"/>
    </location>
</feature>
<protein>
    <recommendedName>
        <fullName evidence="1">DUF5723 domain-containing protein</fullName>
    </recommendedName>
</protein>
<accession>A0ABX2FTB7</accession>
<organism evidence="2 3">
    <name type="scientific">Hymenobacter caeli</name>
    <dbReference type="NCBI Taxonomy" id="2735894"/>
    <lineage>
        <taxon>Bacteria</taxon>
        <taxon>Pseudomonadati</taxon>
        <taxon>Bacteroidota</taxon>
        <taxon>Cytophagia</taxon>
        <taxon>Cytophagales</taxon>
        <taxon>Hymenobacteraceae</taxon>
        <taxon>Hymenobacter</taxon>
    </lineage>
</organism>
<dbReference type="Pfam" id="PF18990">
    <property type="entry name" value="DUF5723"/>
    <property type="match status" value="1"/>
</dbReference>